<evidence type="ECO:0000313" key="7">
    <source>
        <dbReference type="Proteomes" id="UP001596484"/>
    </source>
</evidence>
<protein>
    <submittedName>
        <fullName evidence="6">Acetyl-CoA carboxylase biotin carboxylase subunit family protein</fullName>
    </submittedName>
</protein>
<keyword evidence="1" id="KW-0436">Ligase</keyword>
<sequence length="450" mass="49679">MSERQRAGAGRRLDRTAGPRAFILTGALSIICRDPIYIDDLRKRDLKVLVITAADGRGYAKAHRDDPAHPASAIEEVAFVDGSVESEGSFLPGVIEHAGRWREQYDVVGIYAVGETLVEPTGLVADYFDLPFPGLRAARACRSKYLQRWYLPDLSPASVLIPPGARESVDHGPIRFPAVIKPATRHSSLGVRMVYDRAELAAQLHDYPAQETILVEQKITGQEYSVESLIQDGKSLYASVTRKETTDVDSQYFVEMAHTVPAPRNGEWDAVQRANDAMLDRLGVENGITHAEWRVDERGEAHLMEVAARTPGDGIMVLYRLATGRRMEPEILRIALGEPADYPAARRYARQVYVGHRPGILGDVEVDWPGVEARWVNDGTPWPDIPALPAEDPPALRAVLVYEARGAALGPIRSSDDRAVSFFIDAPTIAELDEIEERARRAVTIHTAPS</sequence>
<dbReference type="PANTHER" id="PTHR43585">
    <property type="entry name" value="FUMIPYRROLE BIOSYNTHESIS PROTEIN C"/>
    <property type="match status" value="1"/>
</dbReference>
<dbReference type="InterPro" id="IPR013815">
    <property type="entry name" value="ATP_grasp_subdomain_1"/>
</dbReference>
<dbReference type="InterPro" id="IPR011761">
    <property type="entry name" value="ATP-grasp"/>
</dbReference>
<dbReference type="Proteomes" id="UP001596484">
    <property type="component" value="Unassembled WGS sequence"/>
</dbReference>
<gene>
    <name evidence="6" type="ORF">ACFQS9_18345</name>
</gene>
<name>A0ABW2S184_9NOCA</name>
<evidence type="ECO:0000259" key="5">
    <source>
        <dbReference type="PROSITE" id="PS50975"/>
    </source>
</evidence>
<evidence type="ECO:0000256" key="1">
    <source>
        <dbReference type="ARBA" id="ARBA00022598"/>
    </source>
</evidence>
<dbReference type="Gene3D" id="3.30.1490.20">
    <property type="entry name" value="ATP-grasp fold, A domain"/>
    <property type="match status" value="1"/>
</dbReference>
<dbReference type="EMBL" id="JBHTCS010000022">
    <property type="protein sequence ID" value="MFC7449861.1"/>
    <property type="molecule type" value="Genomic_DNA"/>
</dbReference>
<keyword evidence="7" id="KW-1185">Reference proteome</keyword>
<dbReference type="PANTHER" id="PTHR43585:SF2">
    <property type="entry name" value="ATP-GRASP ENZYME FSQD"/>
    <property type="match status" value="1"/>
</dbReference>
<evidence type="ECO:0000256" key="2">
    <source>
        <dbReference type="ARBA" id="ARBA00022741"/>
    </source>
</evidence>
<dbReference type="RefSeq" id="WP_378407261.1">
    <property type="nucleotide sequence ID" value="NZ_JBHTCS010000022.1"/>
</dbReference>
<accession>A0ABW2S184</accession>
<dbReference type="InterPro" id="IPR052032">
    <property type="entry name" value="ATP-dep_AA_Ligase"/>
</dbReference>
<dbReference type="Pfam" id="PF13535">
    <property type="entry name" value="ATP-grasp_4"/>
    <property type="match status" value="1"/>
</dbReference>
<dbReference type="Gene3D" id="3.30.470.20">
    <property type="entry name" value="ATP-grasp fold, B domain"/>
    <property type="match status" value="1"/>
</dbReference>
<comment type="caution">
    <text evidence="6">The sequence shown here is derived from an EMBL/GenBank/DDBJ whole genome shotgun (WGS) entry which is preliminary data.</text>
</comment>
<organism evidence="6 7">
    <name type="scientific">Rhodococcus daqingensis</name>
    <dbReference type="NCBI Taxonomy" id="2479363"/>
    <lineage>
        <taxon>Bacteria</taxon>
        <taxon>Bacillati</taxon>
        <taxon>Actinomycetota</taxon>
        <taxon>Actinomycetes</taxon>
        <taxon>Mycobacteriales</taxon>
        <taxon>Nocardiaceae</taxon>
        <taxon>Rhodococcus</taxon>
    </lineage>
</organism>
<dbReference type="PROSITE" id="PS50975">
    <property type="entry name" value="ATP_GRASP"/>
    <property type="match status" value="1"/>
</dbReference>
<keyword evidence="2 4" id="KW-0547">Nucleotide-binding</keyword>
<proteinExistence type="predicted"/>
<evidence type="ECO:0000256" key="3">
    <source>
        <dbReference type="ARBA" id="ARBA00022840"/>
    </source>
</evidence>
<keyword evidence="3 4" id="KW-0067">ATP-binding</keyword>
<evidence type="ECO:0000313" key="6">
    <source>
        <dbReference type="EMBL" id="MFC7449861.1"/>
    </source>
</evidence>
<reference evidence="7" key="1">
    <citation type="journal article" date="2019" name="Int. J. Syst. Evol. Microbiol.">
        <title>The Global Catalogue of Microorganisms (GCM) 10K type strain sequencing project: providing services to taxonomists for standard genome sequencing and annotation.</title>
        <authorList>
            <consortium name="The Broad Institute Genomics Platform"/>
            <consortium name="The Broad Institute Genome Sequencing Center for Infectious Disease"/>
            <person name="Wu L."/>
            <person name="Ma J."/>
        </authorList>
    </citation>
    <scope>NUCLEOTIDE SEQUENCE [LARGE SCALE GENOMIC DNA]</scope>
    <source>
        <strain evidence="7">ICMP 19430</strain>
    </source>
</reference>
<feature type="domain" description="ATP-grasp" evidence="5">
    <location>
        <begin position="143"/>
        <end position="336"/>
    </location>
</feature>
<evidence type="ECO:0000256" key="4">
    <source>
        <dbReference type="PROSITE-ProRule" id="PRU00409"/>
    </source>
</evidence>
<dbReference type="SUPFAM" id="SSF56059">
    <property type="entry name" value="Glutathione synthetase ATP-binding domain-like"/>
    <property type="match status" value="1"/>
</dbReference>